<keyword evidence="4" id="KW-0862">Zinc</keyword>
<evidence type="ECO:0000313" key="8">
    <source>
        <dbReference type="EMBL" id="GFO26493.1"/>
    </source>
</evidence>
<dbReference type="SUPFAM" id="SSF57667">
    <property type="entry name" value="beta-beta-alpha zinc fingers"/>
    <property type="match status" value="4"/>
</dbReference>
<dbReference type="Pfam" id="PF00096">
    <property type="entry name" value="zf-C2H2"/>
    <property type="match status" value="1"/>
</dbReference>
<reference evidence="8 9" key="1">
    <citation type="journal article" date="2021" name="Elife">
        <title>Chloroplast acquisition without the gene transfer in kleptoplastic sea slugs, Plakobranchus ocellatus.</title>
        <authorList>
            <person name="Maeda T."/>
            <person name="Takahashi S."/>
            <person name="Yoshida T."/>
            <person name="Shimamura S."/>
            <person name="Takaki Y."/>
            <person name="Nagai Y."/>
            <person name="Toyoda A."/>
            <person name="Suzuki Y."/>
            <person name="Arimoto A."/>
            <person name="Ishii H."/>
            <person name="Satoh N."/>
            <person name="Nishiyama T."/>
            <person name="Hasebe M."/>
            <person name="Maruyama T."/>
            <person name="Minagawa J."/>
            <person name="Obokata J."/>
            <person name="Shigenobu S."/>
        </authorList>
    </citation>
    <scope>NUCLEOTIDE SEQUENCE [LARGE SCALE GENOMIC DNA]</scope>
</reference>
<evidence type="ECO:0000313" key="9">
    <source>
        <dbReference type="Proteomes" id="UP000735302"/>
    </source>
</evidence>
<keyword evidence="1" id="KW-0479">Metal-binding</keyword>
<dbReference type="InterPro" id="IPR036236">
    <property type="entry name" value="Znf_C2H2_sf"/>
</dbReference>
<evidence type="ECO:0000256" key="4">
    <source>
        <dbReference type="ARBA" id="ARBA00022833"/>
    </source>
</evidence>
<evidence type="ECO:0000256" key="2">
    <source>
        <dbReference type="ARBA" id="ARBA00022737"/>
    </source>
</evidence>
<dbReference type="FunFam" id="3.30.160.60:FF:000448">
    <property type="entry name" value="RE1-silencing transcription factor A"/>
    <property type="match status" value="1"/>
</dbReference>
<dbReference type="Proteomes" id="UP000735302">
    <property type="component" value="Unassembled WGS sequence"/>
</dbReference>
<organism evidence="8 9">
    <name type="scientific">Plakobranchus ocellatus</name>
    <dbReference type="NCBI Taxonomy" id="259542"/>
    <lineage>
        <taxon>Eukaryota</taxon>
        <taxon>Metazoa</taxon>
        <taxon>Spiralia</taxon>
        <taxon>Lophotrochozoa</taxon>
        <taxon>Mollusca</taxon>
        <taxon>Gastropoda</taxon>
        <taxon>Heterobranchia</taxon>
        <taxon>Euthyneura</taxon>
        <taxon>Panpulmonata</taxon>
        <taxon>Sacoglossa</taxon>
        <taxon>Placobranchoidea</taxon>
        <taxon>Plakobranchidae</taxon>
        <taxon>Plakobranchus</taxon>
    </lineage>
</organism>
<feature type="domain" description="C2H2-type" evidence="7">
    <location>
        <begin position="325"/>
        <end position="348"/>
    </location>
</feature>
<evidence type="ECO:0000256" key="3">
    <source>
        <dbReference type="ARBA" id="ARBA00022771"/>
    </source>
</evidence>
<feature type="domain" description="C2H2-type" evidence="7">
    <location>
        <begin position="438"/>
        <end position="465"/>
    </location>
</feature>
<feature type="domain" description="C2H2-type" evidence="7">
    <location>
        <begin position="494"/>
        <end position="515"/>
    </location>
</feature>
<keyword evidence="3 5" id="KW-0863">Zinc-finger</keyword>
<evidence type="ECO:0000256" key="1">
    <source>
        <dbReference type="ARBA" id="ARBA00022723"/>
    </source>
</evidence>
<proteinExistence type="predicted"/>
<evidence type="ECO:0000256" key="5">
    <source>
        <dbReference type="PROSITE-ProRule" id="PRU00042"/>
    </source>
</evidence>
<dbReference type="SMART" id="SM00355">
    <property type="entry name" value="ZnF_C2H2"/>
    <property type="match status" value="11"/>
</dbReference>
<dbReference type="FunFam" id="3.30.160.60:FF:000100">
    <property type="entry name" value="Zinc finger 45-like"/>
    <property type="match status" value="1"/>
</dbReference>
<dbReference type="InterPro" id="IPR013087">
    <property type="entry name" value="Znf_C2H2_type"/>
</dbReference>
<dbReference type="PROSITE" id="PS50157">
    <property type="entry name" value="ZINC_FINGER_C2H2_2"/>
    <property type="match status" value="7"/>
</dbReference>
<feature type="region of interest" description="Disordered" evidence="6">
    <location>
        <begin position="131"/>
        <end position="154"/>
    </location>
</feature>
<dbReference type="EMBL" id="BLXT01005841">
    <property type="protein sequence ID" value="GFO26493.1"/>
    <property type="molecule type" value="Genomic_DNA"/>
</dbReference>
<feature type="domain" description="C2H2-type" evidence="7">
    <location>
        <begin position="410"/>
        <end position="437"/>
    </location>
</feature>
<evidence type="ECO:0000256" key="6">
    <source>
        <dbReference type="SAM" id="MobiDB-lite"/>
    </source>
</evidence>
<dbReference type="PANTHER" id="PTHR24379:SF121">
    <property type="entry name" value="C2H2-TYPE DOMAIN-CONTAINING PROTEIN"/>
    <property type="match status" value="1"/>
</dbReference>
<accession>A0AAV4C510</accession>
<dbReference type="Gene3D" id="3.30.160.60">
    <property type="entry name" value="Classic Zinc Finger"/>
    <property type="match status" value="6"/>
</dbReference>
<feature type="compositionally biased region" description="Polar residues" evidence="6">
    <location>
        <begin position="142"/>
        <end position="154"/>
    </location>
</feature>
<dbReference type="GO" id="GO:0008270">
    <property type="term" value="F:zinc ion binding"/>
    <property type="evidence" value="ECO:0007669"/>
    <property type="project" value="UniProtKB-KW"/>
</dbReference>
<evidence type="ECO:0000259" key="7">
    <source>
        <dbReference type="PROSITE" id="PS50157"/>
    </source>
</evidence>
<feature type="domain" description="C2H2-type" evidence="7">
    <location>
        <begin position="382"/>
        <end position="409"/>
    </location>
</feature>
<feature type="domain" description="C2H2-type" evidence="7">
    <location>
        <begin position="466"/>
        <end position="493"/>
    </location>
</feature>
<sequence>MTDKALLTCPECDFTSSKEKRLVKHLRKVHGKAAIKCPWCVYVHYSGSVASLCVHKKHDHRSVRLRCFLCAFTSRSLSKWASHVNLSHSGQTSSLVILTGFPADLRSKNAGSRIQDLFFKTATDRNLGSDGGLQAHCDKEGQASSEASAQGTHLELSSENDVLVQTRGTIPDQKISDSVTASGESSRFSCTFCAYTTSKCKKLRKHVEQDHSDSTATDFCGSDSGKHIEQDHSDSTATDFCVKESDSGKHVEQDHSDSTPTDFCVEGSDSGKHVEQDHSDSTFTDICVEGSDSGKHLKLEYLDSTSKDFSVEDSDTTKSTEKSCFKCPYCENSFSTVRLLGNHCRSQHLQGSHYRCPQCAFQVKAVSSLLSHLRCHTGERPFACHLCSYKAEQYDHLIRHLNQHQDIRPYKCSQCDYRAKRKDHLIQHKKIHSNERPFKCSFCDYRAKFTRQLKEHTRTHTNERPYQCSMCDYAAKSASALQKHIRVHTKEKPYKCDFCMRYFSQNSSCKKHMRTLNCFWV</sequence>
<keyword evidence="2" id="KW-0677">Repeat</keyword>
<dbReference type="AlphaFoldDB" id="A0AAV4C510"/>
<keyword evidence="9" id="KW-1185">Reference proteome</keyword>
<dbReference type="FunFam" id="3.30.160.60:FF:000882">
    <property type="entry name" value="Predicted gene, 21060"/>
    <property type="match status" value="1"/>
</dbReference>
<feature type="region of interest" description="Disordered" evidence="6">
    <location>
        <begin position="212"/>
        <end position="232"/>
    </location>
</feature>
<gene>
    <name evidence="8" type="ORF">PoB_005299800</name>
</gene>
<name>A0AAV4C510_9GAST</name>
<protein>
    <submittedName>
        <fullName evidence="8">Zinc finger protein 569</fullName>
    </submittedName>
</protein>
<dbReference type="PROSITE" id="PS00028">
    <property type="entry name" value="ZINC_FINGER_C2H2_1"/>
    <property type="match status" value="1"/>
</dbReference>
<dbReference type="PANTHER" id="PTHR24379">
    <property type="entry name" value="KRAB AND ZINC FINGER DOMAIN-CONTAINING"/>
    <property type="match status" value="1"/>
</dbReference>
<feature type="domain" description="C2H2-type" evidence="7">
    <location>
        <begin position="354"/>
        <end position="381"/>
    </location>
</feature>
<comment type="caution">
    <text evidence="8">The sequence shown here is derived from an EMBL/GenBank/DDBJ whole genome shotgun (WGS) entry which is preliminary data.</text>
</comment>